<feature type="active site" description="Nucleophile" evidence="8 9">
    <location>
        <position position="62"/>
    </location>
</feature>
<dbReference type="EMBL" id="CP102480">
    <property type="protein sequence ID" value="UUX51424.1"/>
    <property type="molecule type" value="Genomic_DNA"/>
</dbReference>
<sequence>MADRPASPLFQDLHRFAVVGVNHRTCPDAIREQLFVADEELPVVLRSLRVFGIEEAMPLSTCDRVEVAGVFPNPEEARSVIARILCAPVGLDPALLEPLLYRHVGGDAVAHLFRVAASLDSQVIGEPQILGQMRAGHRLARNLKSSGPLLDATMSAAFEAARQVRRETRIAEGPVSIAAAAITIARDVHGALDRTRALLLGAGELGLILAEQLQEGHETPVTVMDRISRRAEATAKSINAHHRPFEELSAALSEADIVIAAVGEGRTVLTAEMVESALQKRRYRPIFLVDLSVPADVDPAVNRIDEAFLFDLEDLERTATEGKNARRAEAERAREMVEKAVARFLSDQSGRTAAPAIVRLRNHLEAMRTNLHEEQPNLSAEQATRLLLNRIMHGPSEHLRRLAASETLDDRTISTLVELFGLEEEQGENE</sequence>
<evidence type="ECO:0000256" key="7">
    <source>
        <dbReference type="ARBA" id="ARBA00047464"/>
    </source>
</evidence>
<evidence type="ECO:0000256" key="6">
    <source>
        <dbReference type="ARBA" id="ARBA00023244"/>
    </source>
</evidence>
<dbReference type="InterPro" id="IPR015895">
    <property type="entry name" value="4pyrrol_synth_GluRdtase_N"/>
</dbReference>
<evidence type="ECO:0000256" key="1">
    <source>
        <dbReference type="ARBA" id="ARBA00005059"/>
    </source>
</evidence>
<evidence type="ECO:0000256" key="8">
    <source>
        <dbReference type="HAMAP-Rule" id="MF_00087"/>
    </source>
</evidence>
<reference evidence="17" key="1">
    <citation type="submission" date="2022-08" db="EMBL/GenBank/DDBJ databases">
        <title>Nisaea acidiphila sp. nov., isolated from a marine algal debris and emended description of the genus Nisaea Urios et al. 2008.</title>
        <authorList>
            <person name="Kwon K."/>
        </authorList>
    </citation>
    <scope>NUCLEOTIDE SEQUENCE</scope>
    <source>
        <strain evidence="17">MEBiC11861</strain>
    </source>
</reference>
<comment type="miscellaneous">
    <text evidence="8">During catalysis, the active site Cys acts as a nucleophile attacking the alpha-carbonyl group of tRNA-bound glutamate with the formation of a thioester intermediate between enzyme and glutamate, and the concomitant release of tRNA(Glu). The thioester intermediate is finally reduced by direct hydride transfer from NADPH, to form the product GSA.</text>
</comment>
<dbReference type="InterPro" id="IPR036453">
    <property type="entry name" value="GluRdtase_dimer_dom_sf"/>
</dbReference>
<keyword evidence="5 8" id="KW-0560">Oxidoreductase</keyword>
<dbReference type="PROSITE" id="PS00747">
    <property type="entry name" value="GLUTR"/>
    <property type="match status" value="1"/>
</dbReference>
<evidence type="ECO:0000256" key="9">
    <source>
        <dbReference type="PIRSR" id="PIRSR000445-1"/>
    </source>
</evidence>
<feature type="binding site" evidence="8 10">
    <location>
        <position position="132"/>
    </location>
    <ligand>
        <name>substrate</name>
    </ligand>
</feature>
<dbReference type="GO" id="GO:0019353">
    <property type="term" value="P:protoporphyrinogen IX biosynthetic process from glutamate"/>
    <property type="evidence" value="ECO:0007669"/>
    <property type="project" value="TreeGrafter"/>
</dbReference>
<evidence type="ECO:0000259" key="15">
    <source>
        <dbReference type="Pfam" id="PF01488"/>
    </source>
</evidence>
<feature type="binding site" evidence="8 10">
    <location>
        <begin position="61"/>
        <end position="64"/>
    </location>
    <ligand>
        <name>substrate</name>
    </ligand>
</feature>
<dbReference type="InterPro" id="IPR006151">
    <property type="entry name" value="Shikm_DH/Glu-tRNA_Rdtase"/>
</dbReference>
<proteinExistence type="inferred from homology"/>
<evidence type="ECO:0000259" key="14">
    <source>
        <dbReference type="Pfam" id="PF00745"/>
    </source>
</evidence>
<evidence type="ECO:0000256" key="10">
    <source>
        <dbReference type="PIRSR" id="PIRSR000445-2"/>
    </source>
</evidence>
<dbReference type="RefSeq" id="WP_257770901.1">
    <property type="nucleotide sequence ID" value="NZ_CP102480.1"/>
</dbReference>
<dbReference type="Pfam" id="PF05201">
    <property type="entry name" value="GlutR_N"/>
    <property type="match status" value="1"/>
</dbReference>
<feature type="binding site" evidence="8 11">
    <location>
        <begin position="201"/>
        <end position="206"/>
    </location>
    <ligand>
        <name>NADP(+)</name>
        <dbReference type="ChEBI" id="CHEBI:58349"/>
    </ligand>
</feature>
<dbReference type="KEGG" id="naci:NUH88_06940"/>
<evidence type="ECO:0000256" key="12">
    <source>
        <dbReference type="PIRSR" id="PIRSR000445-4"/>
    </source>
</evidence>
<evidence type="ECO:0000259" key="16">
    <source>
        <dbReference type="Pfam" id="PF05201"/>
    </source>
</evidence>
<dbReference type="NCBIfam" id="TIGR01035">
    <property type="entry name" value="hemA"/>
    <property type="match status" value="1"/>
</dbReference>
<dbReference type="HAMAP" id="MF_00087">
    <property type="entry name" value="Glu_tRNA_reductase"/>
    <property type="match status" value="1"/>
</dbReference>
<dbReference type="InterPro" id="IPR036343">
    <property type="entry name" value="GluRdtase_N_sf"/>
</dbReference>
<keyword evidence="4 8" id="KW-0521">NADP</keyword>
<keyword evidence="6 8" id="KW-0627">Porphyrin biosynthesis</keyword>
<dbReference type="EC" id="1.2.1.70" evidence="3 8"/>
<evidence type="ECO:0000313" key="17">
    <source>
        <dbReference type="EMBL" id="UUX51424.1"/>
    </source>
</evidence>
<dbReference type="Gene3D" id="3.30.460.30">
    <property type="entry name" value="Glutamyl-tRNA reductase, N-terminal domain"/>
    <property type="match status" value="1"/>
</dbReference>
<feature type="domain" description="Quinate/shikimate 5-dehydrogenase/glutamyl-tRNA reductase" evidence="15">
    <location>
        <begin position="184"/>
        <end position="317"/>
    </location>
</feature>
<dbReference type="Gene3D" id="3.40.50.720">
    <property type="entry name" value="NAD(P)-binding Rossmann-like Domain"/>
    <property type="match status" value="1"/>
</dbReference>
<dbReference type="PANTHER" id="PTHR43013:SF1">
    <property type="entry name" value="GLUTAMYL-TRNA REDUCTASE"/>
    <property type="match status" value="1"/>
</dbReference>
<feature type="binding site" evidence="8 10">
    <location>
        <position position="121"/>
    </location>
    <ligand>
        <name>substrate</name>
    </ligand>
</feature>
<dbReference type="AlphaFoldDB" id="A0A9J7AVT9"/>
<name>A0A9J7AVT9_9PROT</name>
<comment type="domain">
    <text evidence="8">Possesses an unusual extended V-shaped dimeric structure with each monomer consisting of three distinct domains arranged along a curved 'spinal' alpha-helix. The N-terminal catalytic domain specifically recognizes the glutamate moiety of the substrate. The second domain is the NADPH-binding domain, and the third C-terminal domain is responsible for dimerization.</text>
</comment>
<dbReference type="InterPro" id="IPR015896">
    <property type="entry name" value="4pyrrol_synth_GluRdtase_dimer"/>
</dbReference>
<evidence type="ECO:0000256" key="4">
    <source>
        <dbReference type="ARBA" id="ARBA00022857"/>
    </source>
</evidence>
<evidence type="ECO:0000256" key="5">
    <source>
        <dbReference type="ARBA" id="ARBA00023002"/>
    </source>
</evidence>
<evidence type="ECO:0000256" key="3">
    <source>
        <dbReference type="ARBA" id="ARBA00012970"/>
    </source>
</evidence>
<evidence type="ECO:0000256" key="11">
    <source>
        <dbReference type="PIRSR" id="PIRSR000445-3"/>
    </source>
</evidence>
<dbReference type="InterPro" id="IPR000343">
    <property type="entry name" value="4pyrrol_synth_GluRdtase"/>
</dbReference>
<comment type="catalytic activity">
    <reaction evidence="7 8 13">
        <text>(S)-4-amino-5-oxopentanoate + tRNA(Glu) + NADP(+) = L-glutamyl-tRNA(Glu) + NADPH + H(+)</text>
        <dbReference type="Rhea" id="RHEA:12344"/>
        <dbReference type="Rhea" id="RHEA-COMP:9663"/>
        <dbReference type="Rhea" id="RHEA-COMP:9680"/>
        <dbReference type="ChEBI" id="CHEBI:15378"/>
        <dbReference type="ChEBI" id="CHEBI:57501"/>
        <dbReference type="ChEBI" id="CHEBI:57783"/>
        <dbReference type="ChEBI" id="CHEBI:58349"/>
        <dbReference type="ChEBI" id="CHEBI:78442"/>
        <dbReference type="ChEBI" id="CHEBI:78520"/>
        <dbReference type="EC" id="1.2.1.70"/>
    </reaction>
</comment>
<feature type="domain" description="Glutamyl-tRNA reductase N-terminal" evidence="16">
    <location>
        <begin position="19"/>
        <end position="168"/>
    </location>
</feature>
<dbReference type="SUPFAM" id="SSF51735">
    <property type="entry name" value="NAD(P)-binding Rossmann-fold domains"/>
    <property type="match status" value="1"/>
</dbReference>
<dbReference type="Pfam" id="PF01488">
    <property type="entry name" value="Shikimate_DH"/>
    <property type="match status" value="1"/>
</dbReference>
<feature type="site" description="Important for activity" evidence="8 12">
    <location>
        <position position="111"/>
    </location>
</feature>
<feature type="binding site" evidence="8 10">
    <location>
        <begin position="126"/>
        <end position="128"/>
    </location>
    <ligand>
        <name>substrate</name>
    </ligand>
</feature>
<gene>
    <name evidence="8 17" type="primary">hemA</name>
    <name evidence="17" type="ORF">NUH88_06940</name>
</gene>
<protein>
    <recommendedName>
        <fullName evidence="3 8">Glutamyl-tRNA reductase</fullName>
        <shortName evidence="8">GluTR</shortName>
        <ecNumber evidence="3 8">1.2.1.70</ecNumber>
    </recommendedName>
</protein>
<dbReference type="SUPFAM" id="SSF69742">
    <property type="entry name" value="Glutamyl tRNA-reductase catalytic, N-terminal domain"/>
    <property type="match status" value="1"/>
</dbReference>
<dbReference type="GO" id="GO:0050661">
    <property type="term" value="F:NADP binding"/>
    <property type="evidence" value="ECO:0007669"/>
    <property type="project" value="InterPro"/>
</dbReference>
<keyword evidence="18" id="KW-1185">Reference proteome</keyword>
<evidence type="ECO:0000313" key="18">
    <source>
        <dbReference type="Proteomes" id="UP001060336"/>
    </source>
</evidence>
<comment type="similarity">
    <text evidence="2 8 13">Belongs to the glutamyl-tRNA reductase family.</text>
</comment>
<comment type="pathway">
    <text evidence="1 8 13">Porphyrin-containing compound metabolism; protoporphyrin-IX biosynthesis; 5-aminolevulinate from L-glutamyl-tRNA(Glu): step 1/2.</text>
</comment>
<dbReference type="FunFam" id="3.30.460.30:FF:000001">
    <property type="entry name" value="Glutamyl-tRNA reductase"/>
    <property type="match status" value="1"/>
</dbReference>
<dbReference type="SUPFAM" id="SSF69075">
    <property type="entry name" value="Glutamyl tRNA-reductase dimerization domain"/>
    <property type="match status" value="1"/>
</dbReference>
<dbReference type="PANTHER" id="PTHR43013">
    <property type="entry name" value="GLUTAMYL-TRNA REDUCTASE"/>
    <property type="match status" value="1"/>
</dbReference>
<dbReference type="InterPro" id="IPR018214">
    <property type="entry name" value="GluRdtase_CS"/>
</dbReference>
<accession>A0A9J7AVT9</accession>
<evidence type="ECO:0000256" key="2">
    <source>
        <dbReference type="ARBA" id="ARBA00005916"/>
    </source>
</evidence>
<dbReference type="InterPro" id="IPR036291">
    <property type="entry name" value="NAD(P)-bd_dom_sf"/>
</dbReference>
<dbReference type="GO" id="GO:0008883">
    <property type="term" value="F:glutamyl-tRNA reductase activity"/>
    <property type="evidence" value="ECO:0007669"/>
    <property type="project" value="UniProtKB-UniRule"/>
</dbReference>
<evidence type="ECO:0000256" key="13">
    <source>
        <dbReference type="RuleBase" id="RU000584"/>
    </source>
</evidence>
<comment type="subunit">
    <text evidence="8">Homodimer.</text>
</comment>
<feature type="domain" description="Tetrapyrrole biosynthesis glutamyl-tRNA reductase dimerisation" evidence="14">
    <location>
        <begin position="332"/>
        <end position="422"/>
    </location>
</feature>
<comment type="function">
    <text evidence="8">Catalyzes the NADPH-dependent reduction of glutamyl-tRNA(Glu) to glutamate 1-semialdehyde (GSA).</text>
</comment>
<dbReference type="Pfam" id="PF00745">
    <property type="entry name" value="GlutR_dimer"/>
    <property type="match status" value="1"/>
</dbReference>
<dbReference type="Proteomes" id="UP001060336">
    <property type="component" value="Chromosome"/>
</dbReference>
<dbReference type="PIRSF" id="PIRSF000445">
    <property type="entry name" value="4pyrrol_synth_GluRdtase"/>
    <property type="match status" value="1"/>
</dbReference>
<organism evidence="17 18">
    <name type="scientific">Nisaea acidiphila</name>
    <dbReference type="NCBI Taxonomy" id="1862145"/>
    <lineage>
        <taxon>Bacteria</taxon>
        <taxon>Pseudomonadati</taxon>
        <taxon>Pseudomonadota</taxon>
        <taxon>Alphaproteobacteria</taxon>
        <taxon>Rhodospirillales</taxon>
        <taxon>Thalassobaculaceae</taxon>
        <taxon>Nisaea</taxon>
    </lineage>
</organism>